<dbReference type="Proteomes" id="UP000799777">
    <property type="component" value="Unassembled WGS sequence"/>
</dbReference>
<dbReference type="AlphaFoldDB" id="A0A9P4LRD0"/>
<organism evidence="2 3">
    <name type="scientific">Setomelanomma holmii</name>
    <dbReference type="NCBI Taxonomy" id="210430"/>
    <lineage>
        <taxon>Eukaryota</taxon>
        <taxon>Fungi</taxon>
        <taxon>Dikarya</taxon>
        <taxon>Ascomycota</taxon>
        <taxon>Pezizomycotina</taxon>
        <taxon>Dothideomycetes</taxon>
        <taxon>Pleosporomycetidae</taxon>
        <taxon>Pleosporales</taxon>
        <taxon>Pleosporineae</taxon>
        <taxon>Phaeosphaeriaceae</taxon>
        <taxon>Setomelanomma</taxon>
    </lineage>
</organism>
<name>A0A9P4LRD0_9PLEO</name>
<reference evidence="2" key="1">
    <citation type="journal article" date="2020" name="Stud. Mycol.">
        <title>101 Dothideomycetes genomes: a test case for predicting lifestyles and emergence of pathogens.</title>
        <authorList>
            <person name="Haridas S."/>
            <person name="Albert R."/>
            <person name="Binder M."/>
            <person name="Bloem J."/>
            <person name="Labutti K."/>
            <person name="Salamov A."/>
            <person name="Andreopoulos B."/>
            <person name="Baker S."/>
            <person name="Barry K."/>
            <person name="Bills G."/>
            <person name="Bluhm B."/>
            <person name="Cannon C."/>
            <person name="Castanera R."/>
            <person name="Culley D."/>
            <person name="Daum C."/>
            <person name="Ezra D."/>
            <person name="Gonzalez J."/>
            <person name="Henrissat B."/>
            <person name="Kuo A."/>
            <person name="Liang C."/>
            <person name="Lipzen A."/>
            <person name="Lutzoni F."/>
            <person name="Magnuson J."/>
            <person name="Mondo S."/>
            <person name="Nolan M."/>
            <person name="Ohm R."/>
            <person name="Pangilinan J."/>
            <person name="Park H.-J."/>
            <person name="Ramirez L."/>
            <person name="Alfaro M."/>
            <person name="Sun H."/>
            <person name="Tritt A."/>
            <person name="Yoshinaga Y."/>
            <person name="Zwiers L.-H."/>
            <person name="Turgeon B."/>
            <person name="Goodwin S."/>
            <person name="Spatafora J."/>
            <person name="Crous P."/>
            <person name="Grigoriev I."/>
        </authorList>
    </citation>
    <scope>NUCLEOTIDE SEQUENCE</scope>
    <source>
        <strain evidence="2">CBS 110217</strain>
    </source>
</reference>
<feature type="domain" description="Heterokaryon incompatibility" evidence="1">
    <location>
        <begin position="50"/>
        <end position="157"/>
    </location>
</feature>
<sequence>MVALEVGWSEFIGPYSTLPTPTSIRLLEVAPGRPIRCSFQSVHLDDFPVYAALSYTWGNPRGVLPPGEYAETDRIATSRKEPILCDGRTMSIPVNCFEFLEQYQDLIDFVRSVDYDPQDLNLSTDNKYYIWIDALCIIQDSIGERARQVRIMDRVYR</sequence>
<dbReference type="OrthoDB" id="4476201at2759"/>
<dbReference type="InterPro" id="IPR052895">
    <property type="entry name" value="HetReg/Transcr_Mod"/>
</dbReference>
<gene>
    <name evidence="2" type="ORF">EK21DRAFT_54834</name>
</gene>
<dbReference type="PANTHER" id="PTHR24148:SF64">
    <property type="entry name" value="HETEROKARYON INCOMPATIBILITY DOMAIN-CONTAINING PROTEIN"/>
    <property type="match status" value="1"/>
</dbReference>
<protein>
    <recommendedName>
        <fullName evidence="1">Heterokaryon incompatibility domain-containing protein</fullName>
    </recommendedName>
</protein>
<proteinExistence type="predicted"/>
<evidence type="ECO:0000313" key="3">
    <source>
        <dbReference type="Proteomes" id="UP000799777"/>
    </source>
</evidence>
<dbReference type="InterPro" id="IPR010730">
    <property type="entry name" value="HET"/>
</dbReference>
<accession>A0A9P4LRD0</accession>
<dbReference type="Pfam" id="PF06985">
    <property type="entry name" value="HET"/>
    <property type="match status" value="1"/>
</dbReference>
<dbReference type="PANTHER" id="PTHR24148">
    <property type="entry name" value="ANKYRIN REPEAT DOMAIN-CONTAINING PROTEIN 39 HOMOLOG-RELATED"/>
    <property type="match status" value="1"/>
</dbReference>
<evidence type="ECO:0000313" key="2">
    <source>
        <dbReference type="EMBL" id="KAF2035163.1"/>
    </source>
</evidence>
<comment type="caution">
    <text evidence="2">The sequence shown here is derived from an EMBL/GenBank/DDBJ whole genome shotgun (WGS) entry which is preliminary data.</text>
</comment>
<keyword evidence="3" id="KW-1185">Reference proteome</keyword>
<dbReference type="EMBL" id="ML978158">
    <property type="protein sequence ID" value="KAF2035163.1"/>
    <property type="molecule type" value="Genomic_DNA"/>
</dbReference>
<evidence type="ECO:0000259" key="1">
    <source>
        <dbReference type="Pfam" id="PF06985"/>
    </source>
</evidence>